<evidence type="ECO:0000256" key="1">
    <source>
        <dbReference type="SAM" id="MobiDB-lite"/>
    </source>
</evidence>
<sequence>MNGGGGEGGGAPNESAKILPAPNISPTVGLLMVVTCKFTFWMSSRLFWCAKRLELDFFSLYYSFFSLCSSSAYEEENKKKKKGGPKTAFGRRPPTPPSLPLFSFGARTGYQGRAAAAAVARGGRGAVSSLG</sequence>
<reference evidence="2 3" key="1">
    <citation type="journal article" date="2019" name="Appl. Microbiol. Biotechnol.">
        <title>Genome sequence of Isaria javanica and comparative genome analysis insights into family S53 peptidase evolution in fungal entomopathogens.</title>
        <authorList>
            <person name="Lin R."/>
            <person name="Zhang X."/>
            <person name="Xin B."/>
            <person name="Zou M."/>
            <person name="Gao Y."/>
            <person name="Qin F."/>
            <person name="Hu Q."/>
            <person name="Xie B."/>
            <person name="Cheng X."/>
        </authorList>
    </citation>
    <scope>NUCLEOTIDE SEQUENCE [LARGE SCALE GENOMIC DNA]</scope>
    <source>
        <strain evidence="2 3">IJ1G</strain>
    </source>
</reference>
<keyword evidence="3" id="KW-1185">Reference proteome</keyword>
<evidence type="ECO:0000313" key="2">
    <source>
        <dbReference type="EMBL" id="TQV91449.1"/>
    </source>
</evidence>
<gene>
    <name evidence="2" type="ORF">IF1G_09948</name>
</gene>
<proteinExistence type="predicted"/>
<dbReference type="EMBL" id="SPUK01000019">
    <property type="protein sequence ID" value="TQV91449.1"/>
    <property type="molecule type" value="Genomic_DNA"/>
</dbReference>
<feature type="region of interest" description="Disordered" evidence="1">
    <location>
        <begin position="75"/>
        <end position="99"/>
    </location>
</feature>
<accession>A0A545UPT6</accession>
<comment type="caution">
    <text evidence="2">The sequence shown here is derived from an EMBL/GenBank/DDBJ whole genome shotgun (WGS) entry which is preliminary data.</text>
</comment>
<name>A0A545UPT6_9HYPO</name>
<dbReference type="AlphaFoldDB" id="A0A545UPT6"/>
<organism evidence="2 3">
    <name type="scientific">Cordyceps javanica</name>
    <dbReference type="NCBI Taxonomy" id="43265"/>
    <lineage>
        <taxon>Eukaryota</taxon>
        <taxon>Fungi</taxon>
        <taxon>Dikarya</taxon>
        <taxon>Ascomycota</taxon>
        <taxon>Pezizomycotina</taxon>
        <taxon>Sordariomycetes</taxon>
        <taxon>Hypocreomycetidae</taxon>
        <taxon>Hypocreales</taxon>
        <taxon>Cordycipitaceae</taxon>
        <taxon>Cordyceps</taxon>
    </lineage>
</organism>
<protein>
    <submittedName>
        <fullName evidence="2">Uncharacterized protein</fullName>
    </submittedName>
</protein>
<dbReference type="Proteomes" id="UP000315783">
    <property type="component" value="Unassembled WGS sequence"/>
</dbReference>
<evidence type="ECO:0000313" key="3">
    <source>
        <dbReference type="Proteomes" id="UP000315783"/>
    </source>
</evidence>